<dbReference type="EMBL" id="CP069041">
    <property type="protein sequence ID" value="QRD05816.1"/>
    <property type="molecule type" value="Genomic_DNA"/>
</dbReference>
<sequence>MEITTAMIDLTGCFLAFKAYSDLHYELREPVSMLPDADAGPLQSIPEIRPAASAHNTSLGKLKNQTVGTTLPASRSVTTSVATITYWPCLNSKPIPDHVIAATCSTKSSSNFRPHTTTKPNPFASTSAIARHVRRWVTSTCAPSTLLSTTFSYHQTRKILATIAASRKSTGGISARTAACASWAWADPGSKSSSMSRSGPIRRRDPKRRTCRQCGEQ</sequence>
<evidence type="ECO:0000256" key="1">
    <source>
        <dbReference type="SAM" id="MobiDB-lite"/>
    </source>
</evidence>
<accession>A0A7U2I9P0</accession>
<name>A0A7U2I9P0_PHANO</name>
<dbReference type="AlphaFoldDB" id="A0A7U2I9P0"/>
<reference evidence="3" key="1">
    <citation type="journal article" date="2021" name="BMC Genomics">
        <title>Chromosome-level genome assembly and manually-curated proteome of model necrotroph Parastagonospora nodorum Sn15 reveals a genome-wide trove of candidate effector homologs, and redundancy of virulence-related functions within an accessory chromosome.</title>
        <authorList>
            <person name="Bertazzoni S."/>
            <person name="Jones D.A.B."/>
            <person name="Phan H.T."/>
            <person name="Tan K.-C."/>
            <person name="Hane J.K."/>
        </authorList>
    </citation>
    <scope>NUCLEOTIDE SEQUENCE [LARGE SCALE GENOMIC DNA]</scope>
    <source>
        <strain evidence="3">SN15 / ATCC MYA-4574 / FGSC 10173)</strain>
    </source>
</reference>
<proteinExistence type="predicted"/>
<feature type="compositionally biased region" description="Low complexity" evidence="1">
    <location>
        <begin position="186"/>
        <end position="199"/>
    </location>
</feature>
<evidence type="ECO:0000313" key="2">
    <source>
        <dbReference type="EMBL" id="QRD05816.1"/>
    </source>
</evidence>
<protein>
    <submittedName>
        <fullName evidence="2">Uncharacterized protein</fullName>
    </submittedName>
</protein>
<gene>
    <name evidence="2" type="ORF">JI435_060910</name>
</gene>
<feature type="region of interest" description="Disordered" evidence="1">
    <location>
        <begin position="186"/>
        <end position="217"/>
    </location>
</feature>
<organism evidence="2 3">
    <name type="scientific">Phaeosphaeria nodorum (strain SN15 / ATCC MYA-4574 / FGSC 10173)</name>
    <name type="common">Glume blotch fungus</name>
    <name type="synonym">Parastagonospora nodorum</name>
    <dbReference type="NCBI Taxonomy" id="321614"/>
    <lineage>
        <taxon>Eukaryota</taxon>
        <taxon>Fungi</taxon>
        <taxon>Dikarya</taxon>
        <taxon>Ascomycota</taxon>
        <taxon>Pezizomycotina</taxon>
        <taxon>Dothideomycetes</taxon>
        <taxon>Pleosporomycetidae</taxon>
        <taxon>Pleosporales</taxon>
        <taxon>Pleosporineae</taxon>
        <taxon>Phaeosphaeriaceae</taxon>
        <taxon>Parastagonospora</taxon>
    </lineage>
</organism>
<feature type="compositionally biased region" description="Basic residues" evidence="1">
    <location>
        <begin position="200"/>
        <end position="211"/>
    </location>
</feature>
<dbReference type="VEuPathDB" id="FungiDB:JI435_060910"/>
<keyword evidence="3" id="KW-1185">Reference proteome</keyword>
<dbReference type="Proteomes" id="UP000663193">
    <property type="component" value="Chromosome 19"/>
</dbReference>
<evidence type="ECO:0000313" key="3">
    <source>
        <dbReference type="Proteomes" id="UP000663193"/>
    </source>
</evidence>